<proteinExistence type="predicted"/>
<dbReference type="AlphaFoldDB" id="A0A174KV74"/>
<accession>A0A174KV74</accession>
<dbReference type="CDD" id="cd10158">
    <property type="entry name" value="CsoR-like_DUF156_1"/>
    <property type="match status" value="1"/>
</dbReference>
<dbReference type="InterPro" id="IPR038390">
    <property type="entry name" value="Metal_Tscrpt_repr_sf"/>
</dbReference>
<dbReference type="GO" id="GO:0045892">
    <property type="term" value="P:negative regulation of DNA-templated transcription"/>
    <property type="evidence" value="ECO:0007669"/>
    <property type="project" value="UniProtKB-ARBA"/>
</dbReference>
<dbReference type="PANTHER" id="PTHR33677">
    <property type="entry name" value="TRANSCRIPTIONAL REPRESSOR FRMR-RELATED"/>
    <property type="match status" value="1"/>
</dbReference>
<evidence type="ECO:0000313" key="2">
    <source>
        <dbReference type="EMBL" id="CUP16104.1"/>
    </source>
</evidence>
<dbReference type="GO" id="GO:0046872">
    <property type="term" value="F:metal ion binding"/>
    <property type="evidence" value="ECO:0007669"/>
    <property type="project" value="InterPro"/>
</dbReference>
<feature type="region of interest" description="Disordered" evidence="1">
    <location>
        <begin position="1"/>
        <end position="55"/>
    </location>
</feature>
<feature type="compositionally biased region" description="Basic and acidic residues" evidence="1">
    <location>
        <begin position="34"/>
        <end position="55"/>
    </location>
</feature>
<evidence type="ECO:0000256" key="1">
    <source>
        <dbReference type="SAM" id="MobiDB-lite"/>
    </source>
</evidence>
<dbReference type="STRING" id="39482.ERS852491_04421"/>
<dbReference type="InterPro" id="IPR003735">
    <property type="entry name" value="Metal_Tscrpt_repr"/>
</dbReference>
<sequence>MEKKTEMQEQELNVTSGPHKHQHRHHNGTPCEQAHTHGNGETHTHGEGHRHVHSEAEKKAVINRLSKAIGHMEAVKRMVERDEDCSEVLIQLAAVRSAINNTGKVVLKNHIDHCIVEAVEENDQEAIRKLNQAIDKFIK</sequence>
<dbReference type="GO" id="GO:0003677">
    <property type="term" value="F:DNA binding"/>
    <property type="evidence" value="ECO:0007669"/>
    <property type="project" value="InterPro"/>
</dbReference>
<dbReference type="Pfam" id="PF02583">
    <property type="entry name" value="Trns_repr_metal"/>
    <property type="match status" value="1"/>
</dbReference>
<dbReference type="RefSeq" id="WP_242843843.1">
    <property type="nucleotide sequence ID" value="NZ_CABKUE010000008.1"/>
</dbReference>
<protein>
    <submittedName>
        <fullName evidence="2">Copper-sensitive operon repressor</fullName>
    </submittedName>
</protein>
<dbReference type="EMBL" id="CYZU01000062">
    <property type="protein sequence ID" value="CUP16104.1"/>
    <property type="molecule type" value="Genomic_DNA"/>
</dbReference>
<gene>
    <name evidence="2" type="primary">csoR_2</name>
    <name evidence="2" type="ORF">ERS852491_04421</name>
</gene>
<name>A0A174KV74_9FIRM</name>
<dbReference type="Proteomes" id="UP000095544">
    <property type="component" value="Unassembled WGS sequence"/>
</dbReference>
<dbReference type="Gene3D" id="1.20.58.1000">
    <property type="entry name" value="Metal-sensitive repressor, helix protomer"/>
    <property type="match status" value="1"/>
</dbReference>
<feature type="compositionally biased region" description="Basic residues" evidence="1">
    <location>
        <begin position="18"/>
        <end position="27"/>
    </location>
</feature>
<reference evidence="2 3" key="1">
    <citation type="submission" date="2015-09" db="EMBL/GenBank/DDBJ databases">
        <authorList>
            <consortium name="Pathogen Informatics"/>
        </authorList>
    </citation>
    <scope>NUCLEOTIDE SEQUENCE [LARGE SCALE GENOMIC DNA]</scope>
    <source>
        <strain evidence="2 3">2789STDY5834876</strain>
    </source>
</reference>
<evidence type="ECO:0000313" key="3">
    <source>
        <dbReference type="Proteomes" id="UP000095544"/>
    </source>
</evidence>
<organism evidence="2 3">
    <name type="scientific">Faecalicatena contorta</name>
    <dbReference type="NCBI Taxonomy" id="39482"/>
    <lineage>
        <taxon>Bacteria</taxon>
        <taxon>Bacillati</taxon>
        <taxon>Bacillota</taxon>
        <taxon>Clostridia</taxon>
        <taxon>Lachnospirales</taxon>
        <taxon>Lachnospiraceae</taxon>
        <taxon>Faecalicatena</taxon>
    </lineage>
</organism>
<dbReference type="PANTHER" id="PTHR33677:SF3">
    <property type="entry name" value="COPPER-SENSING TRANSCRIPTIONAL REPRESSOR RICR"/>
    <property type="match status" value="1"/>
</dbReference>